<comment type="caution">
    <text evidence="2">The sequence shown here is derived from an EMBL/GenBank/DDBJ whole genome shotgun (WGS) entry which is preliminary data.</text>
</comment>
<evidence type="ECO:0000313" key="3">
    <source>
        <dbReference type="Proteomes" id="UP000029392"/>
    </source>
</evidence>
<dbReference type="AlphaFoldDB" id="A0A091BGS6"/>
<organism evidence="2 3">
    <name type="scientific">Arenimonas malthae CC-JY-1</name>
    <dbReference type="NCBI Taxonomy" id="1384054"/>
    <lineage>
        <taxon>Bacteria</taxon>
        <taxon>Pseudomonadati</taxon>
        <taxon>Pseudomonadota</taxon>
        <taxon>Gammaproteobacteria</taxon>
        <taxon>Lysobacterales</taxon>
        <taxon>Lysobacteraceae</taxon>
        <taxon>Arenimonas</taxon>
    </lineage>
</organism>
<dbReference type="RefSeq" id="WP_156969948.1">
    <property type="nucleotide sequence ID" value="NZ_AVCH01000104.1"/>
</dbReference>
<gene>
    <name evidence="2" type="ORF">N790_01035</name>
</gene>
<keyword evidence="1" id="KW-0812">Transmembrane</keyword>
<dbReference type="Proteomes" id="UP000029392">
    <property type="component" value="Unassembled WGS sequence"/>
</dbReference>
<sequence length="57" mass="6051">METISFWPHVGVSIIAIALIAVGFTLRARPRGIFLLWLGVAAMLGLVLHTILAAVGP</sequence>
<dbReference type="OrthoDB" id="6945512at2"/>
<accession>A0A091BGS6</accession>
<reference evidence="2 3" key="1">
    <citation type="submission" date="2013-09" db="EMBL/GenBank/DDBJ databases">
        <title>Genome sequencing of Arenimonas malthae.</title>
        <authorList>
            <person name="Chen F."/>
            <person name="Wang G."/>
        </authorList>
    </citation>
    <scope>NUCLEOTIDE SEQUENCE [LARGE SCALE GENOMIC DNA]</scope>
    <source>
        <strain evidence="2 3">CC-JY-1</strain>
    </source>
</reference>
<keyword evidence="1" id="KW-1133">Transmembrane helix</keyword>
<keyword evidence="1" id="KW-0472">Membrane</keyword>
<protein>
    <submittedName>
        <fullName evidence="2">Uncharacterized protein</fullName>
    </submittedName>
</protein>
<feature type="transmembrane region" description="Helical" evidence="1">
    <location>
        <begin position="33"/>
        <end position="55"/>
    </location>
</feature>
<dbReference type="STRING" id="1384054.N790_01035"/>
<evidence type="ECO:0000313" key="2">
    <source>
        <dbReference type="EMBL" id="KFN49979.1"/>
    </source>
</evidence>
<proteinExistence type="predicted"/>
<keyword evidence="3" id="KW-1185">Reference proteome</keyword>
<feature type="transmembrane region" description="Helical" evidence="1">
    <location>
        <begin position="6"/>
        <end position="26"/>
    </location>
</feature>
<name>A0A091BGS6_9GAMM</name>
<dbReference type="PATRIC" id="fig|1384054.3.peg.982"/>
<evidence type="ECO:0000256" key="1">
    <source>
        <dbReference type="SAM" id="Phobius"/>
    </source>
</evidence>
<dbReference type="EMBL" id="AVCH01000104">
    <property type="protein sequence ID" value="KFN49979.1"/>
    <property type="molecule type" value="Genomic_DNA"/>
</dbReference>